<protein>
    <submittedName>
        <fullName evidence="1">Unannotated protein</fullName>
    </submittedName>
</protein>
<organism evidence="1">
    <name type="scientific">freshwater metagenome</name>
    <dbReference type="NCBI Taxonomy" id="449393"/>
    <lineage>
        <taxon>unclassified sequences</taxon>
        <taxon>metagenomes</taxon>
        <taxon>ecological metagenomes</taxon>
    </lineage>
</organism>
<gene>
    <name evidence="1" type="ORF">UFOPK3770_00571</name>
</gene>
<proteinExistence type="predicted"/>
<evidence type="ECO:0000313" key="1">
    <source>
        <dbReference type="EMBL" id="CAB4336025.1"/>
    </source>
</evidence>
<dbReference type="AlphaFoldDB" id="A0A6J5YZU8"/>
<dbReference type="EMBL" id="CAESAJ010000046">
    <property type="protein sequence ID" value="CAB4336025.1"/>
    <property type="molecule type" value="Genomic_DNA"/>
</dbReference>
<sequence length="89" mass="9799">MVTTGRKARGLVQKRNERQKMAALENSIASKADFVDQRVQDSIAQDSTATQTDVLPKSSDLSNLLTALAVSVTQVVIEKILENRQNQKT</sequence>
<accession>A0A6J5YZU8</accession>
<reference evidence="1" key="1">
    <citation type="submission" date="2020-05" db="EMBL/GenBank/DDBJ databases">
        <authorList>
            <person name="Chiriac C."/>
            <person name="Salcher M."/>
            <person name="Ghai R."/>
            <person name="Kavagutti S V."/>
        </authorList>
    </citation>
    <scope>NUCLEOTIDE SEQUENCE</scope>
</reference>
<name>A0A6J5YZU8_9ZZZZ</name>